<gene>
    <name evidence="2" type="ORF">TO10_v1_1250001</name>
</gene>
<evidence type="ECO:0000313" key="2">
    <source>
        <dbReference type="EMBL" id="CUV47936.1"/>
    </source>
</evidence>
<name>A0A0S4WME0_RALSL</name>
<dbReference type="Pfam" id="PF19889">
    <property type="entry name" value="DUF6362"/>
    <property type="match status" value="1"/>
</dbReference>
<feature type="domain" description="DUF6362" evidence="1">
    <location>
        <begin position="36"/>
        <end position="133"/>
    </location>
</feature>
<proteinExistence type="predicted"/>
<reference evidence="2" key="1">
    <citation type="submission" date="2015-10" db="EMBL/GenBank/DDBJ databases">
        <authorList>
            <person name="Gilbert D.G."/>
        </authorList>
    </citation>
    <scope>NUCLEOTIDE SEQUENCE</scope>
    <source>
        <strain evidence="2">Phyl III-seqv23</strain>
    </source>
</reference>
<dbReference type="EMBL" id="LN899827">
    <property type="protein sequence ID" value="CUV47936.1"/>
    <property type="molecule type" value="Genomic_DNA"/>
</dbReference>
<dbReference type="InterPro" id="IPR045942">
    <property type="entry name" value="DUF6362"/>
</dbReference>
<organism evidence="2">
    <name type="scientific">Ralstonia solanacearum</name>
    <name type="common">Pseudomonas solanacearum</name>
    <dbReference type="NCBI Taxonomy" id="305"/>
    <lineage>
        <taxon>Bacteria</taxon>
        <taxon>Pseudomonadati</taxon>
        <taxon>Pseudomonadota</taxon>
        <taxon>Betaproteobacteria</taxon>
        <taxon>Burkholderiales</taxon>
        <taxon>Burkholderiaceae</taxon>
        <taxon>Ralstonia</taxon>
        <taxon>Ralstonia solanacearum species complex</taxon>
    </lineage>
</organism>
<accession>A0A0S4WME0</accession>
<evidence type="ECO:0000259" key="1">
    <source>
        <dbReference type="Pfam" id="PF19889"/>
    </source>
</evidence>
<dbReference type="AlphaFoldDB" id="A0A0S4WME0"/>
<protein>
    <recommendedName>
        <fullName evidence="1">DUF6362 domain-containing protein</fullName>
    </recommendedName>
</protein>
<sequence length="146" mass="17392">MRRCPEIRGQIQTGSSEAWTPDSVAARFEEAARTGRTLPPVRVQGYFRVWPHIVREQWERLAADDQPRHYYPRSPAAIDRMLETMRWVQWLDVDHRPLVWMRAQGDEWRYIAKRYACCVKTVQRRWQRAMQTVVDRLNGGKQVGRV</sequence>